<name>A0A1G9LK05_9PROT</name>
<keyword evidence="3" id="KW-1185">Reference proteome</keyword>
<sequence length="440" mass="47930">MQPELKMKLKLALAGRANVEMGQLQFLNLEEVKQRAGSDWPHLRTKIYDVSAHFIEKRLDADDVTFRCQGGFLIIFSVLTGDAAAERVAEITAELSAFFLGDQALETLKLAAESRSVSPEEFLEIIAQAQPQEAEIRPSGAGGATRDPGGDPGRPAWAEDEPLAETGPPPPRWTQSAAKPRSTPWDDIVFKPCWDARTNAVSHHLCVARRVINGFPAYGRETFTVLDSRPLNRLLDHSVAIAAQRGFQRVHAAGGSCGIIIPVHYDTISSLSERMSYFAILQSVPVPIRRHFQLRIDGIPDGAPEAQMQELFRSMMPFGSKIIARLPYGVSKLRRFEGSGIGMFGTEIPHRLGDGEVSTATVQAVLGLVTAAQDLRAETFLTQIENTSLLGASVSAGVRLFSGDLIGPDQAVPTPARPLEFNDIAHRPAPSYDAANVVHI</sequence>
<evidence type="ECO:0000313" key="2">
    <source>
        <dbReference type="EMBL" id="SDL62137.1"/>
    </source>
</evidence>
<dbReference type="EMBL" id="FNHG01000001">
    <property type="protein sequence ID" value="SDL62137.1"/>
    <property type="molecule type" value="Genomic_DNA"/>
</dbReference>
<proteinExistence type="predicted"/>
<accession>A0A1G9LK05</accession>
<dbReference type="Proteomes" id="UP000199759">
    <property type="component" value="Unassembled WGS sequence"/>
</dbReference>
<dbReference type="STRING" id="144026.SAMN04488568_10183"/>
<evidence type="ECO:0000256" key="1">
    <source>
        <dbReference type="SAM" id="MobiDB-lite"/>
    </source>
</evidence>
<gene>
    <name evidence="2" type="ORF">SAMN04488568_10183</name>
</gene>
<evidence type="ECO:0000313" key="3">
    <source>
        <dbReference type="Proteomes" id="UP000199759"/>
    </source>
</evidence>
<organism evidence="2 3">
    <name type="scientific">Maricaulis salignorans</name>
    <dbReference type="NCBI Taxonomy" id="144026"/>
    <lineage>
        <taxon>Bacteria</taxon>
        <taxon>Pseudomonadati</taxon>
        <taxon>Pseudomonadota</taxon>
        <taxon>Alphaproteobacteria</taxon>
        <taxon>Maricaulales</taxon>
        <taxon>Maricaulaceae</taxon>
        <taxon>Maricaulis</taxon>
    </lineage>
</organism>
<feature type="region of interest" description="Disordered" evidence="1">
    <location>
        <begin position="132"/>
        <end position="182"/>
    </location>
</feature>
<dbReference type="AlphaFoldDB" id="A0A1G9LK05"/>
<dbReference type="RefSeq" id="WP_091765064.1">
    <property type="nucleotide sequence ID" value="NZ_FNHG01000001.1"/>
</dbReference>
<dbReference type="OrthoDB" id="7624727at2"/>
<protein>
    <submittedName>
        <fullName evidence="2">Uncharacterized protein</fullName>
    </submittedName>
</protein>
<reference evidence="2 3" key="1">
    <citation type="submission" date="2016-10" db="EMBL/GenBank/DDBJ databases">
        <authorList>
            <person name="de Groot N.N."/>
        </authorList>
    </citation>
    <scope>NUCLEOTIDE SEQUENCE [LARGE SCALE GENOMIC DNA]</scope>
    <source>
        <strain evidence="2 3">DSM 16077</strain>
    </source>
</reference>